<name>A0A8K0KFW4_LADFU</name>
<evidence type="ECO:0000313" key="2">
    <source>
        <dbReference type="EMBL" id="KAG8234257.1"/>
    </source>
</evidence>
<protein>
    <submittedName>
        <fullName evidence="2">Uncharacterized protein</fullName>
    </submittedName>
</protein>
<proteinExistence type="predicted"/>
<evidence type="ECO:0000256" key="1">
    <source>
        <dbReference type="SAM" id="MobiDB-lite"/>
    </source>
</evidence>
<dbReference type="AlphaFoldDB" id="A0A8K0KFW4"/>
<dbReference type="OrthoDB" id="5978043at2759"/>
<accession>A0A8K0KFW4</accession>
<dbReference type="Proteomes" id="UP000792457">
    <property type="component" value="Unassembled WGS sequence"/>
</dbReference>
<reference evidence="2" key="2">
    <citation type="submission" date="2017-10" db="EMBL/GenBank/DDBJ databases">
        <title>Ladona fulva Genome sequencing and assembly.</title>
        <authorList>
            <person name="Murali S."/>
            <person name="Richards S."/>
            <person name="Bandaranaike D."/>
            <person name="Bellair M."/>
            <person name="Blankenburg K."/>
            <person name="Chao H."/>
            <person name="Dinh H."/>
            <person name="Doddapaneni H."/>
            <person name="Dugan-Rocha S."/>
            <person name="Elkadiri S."/>
            <person name="Gnanaolivu R."/>
            <person name="Hernandez B."/>
            <person name="Skinner E."/>
            <person name="Javaid M."/>
            <person name="Lee S."/>
            <person name="Li M."/>
            <person name="Ming W."/>
            <person name="Munidasa M."/>
            <person name="Muniz J."/>
            <person name="Nguyen L."/>
            <person name="Hughes D."/>
            <person name="Osuji N."/>
            <person name="Pu L.-L."/>
            <person name="Puazo M."/>
            <person name="Qu C."/>
            <person name="Quiroz J."/>
            <person name="Raj R."/>
            <person name="Weissenberger G."/>
            <person name="Xin Y."/>
            <person name="Zou X."/>
            <person name="Han Y."/>
            <person name="Worley K."/>
            <person name="Muzny D."/>
            <person name="Gibbs R."/>
        </authorList>
    </citation>
    <scope>NUCLEOTIDE SEQUENCE</scope>
    <source>
        <strain evidence="2">Sampled in the wild</strain>
    </source>
</reference>
<comment type="caution">
    <text evidence="2">The sequence shown here is derived from an EMBL/GenBank/DDBJ whole genome shotgun (WGS) entry which is preliminary data.</text>
</comment>
<dbReference type="EMBL" id="KZ308793">
    <property type="protein sequence ID" value="KAG8234257.1"/>
    <property type="molecule type" value="Genomic_DNA"/>
</dbReference>
<feature type="region of interest" description="Disordered" evidence="1">
    <location>
        <begin position="409"/>
        <end position="476"/>
    </location>
</feature>
<keyword evidence="3" id="KW-1185">Reference proteome</keyword>
<reference evidence="2" key="1">
    <citation type="submission" date="2013-04" db="EMBL/GenBank/DDBJ databases">
        <authorList>
            <person name="Qu J."/>
            <person name="Murali S.C."/>
            <person name="Bandaranaike D."/>
            <person name="Bellair M."/>
            <person name="Blankenburg K."/>
            <person name="Chao H."/>
            <person name="Dinh H."/>
            <person name="Doddapaneni H."/>
            <person name="Downs B."/>
            <person name="Dugan-Rocha S."/>
            <person name="Elkadiri S."/>
            <person name="Gnanaolivu R.D."/>
            <person name="Hernandez B."/>
            <person name="Javaid M."/>
            <person name="Jayaseelan J.C."/>
            <person name="Lee S."/>
            <person name="Li M."/>
            <person name="Ming W."/>
            <person name="Munidasa M."/>
            <person name="Muniz J."/>
            <person name="Nguyen L."/>
            <person name="Ongeri F."/>
            <person name="Osuji N."/>
            <person name="Pu L.-L."/>
            <person name="Puazo M."/>
            <person name="Qu C."/>
            <person name="Quiroz J."/>
            <person name="Raj R."/>
            <person name="Weissenberger G."/>
            <person name="Xin Y."/>
            <person name="Zou X."/>
            <person name="Han Y."/>
            <person name="Richards S."/>
            <person name="Worley K."/>
            <person name="Muzny D."/>
            <person name="Gibbs R."/>
        </authorList>
    </citation>
    <scope>NUCLEOTIDE SEQUENCE</scope>
    <source>
        <strain evidence="2">Sampled in the wild</strain>
    </source>
</reference>
<gene>
    <name evidence="2" type="ORF">J437_LFUL016017</name>
</gene>
<dbReference type="PANTHER" id="PTHR37984:SF5">
    <property type="entry name" value="PROTEIN NYNRIN-LIKE"/>
    <property type="match status" value="1"/>
</dbReference>
<dbReference type="InterPro" id="IPR050951">
    <property type="entry name" value="Retrovirus_Pol_polyprotein"/>
</dbReference>
<dbReference type="PANTHER" id="PTHR37984">
    <property type="entry name" value="PROTEIN CBG26694"/>
    <property type="match status" value="1"/>
</dbReference>
<sequence>METTEISGEQHHLSGVDLSDGMISLFFYTPSFAAPPPLTVLMDIEGVSITMEVDSGADESNVTYRNKRAELLLLVPATPGPSLLGRTWFRELGISVSGVNNLSCASQSLPHELLDFNEVFCPGLGQYSGPPVHLHMKPDLQNRDPSFELSMEILEIYPGHSSFTSSYLLHFLLGSRPLMSGFRGFEPPPLSQAGIFEELAFISLPKNADFLSRCPIEDDCVEDFFPDPAGILLLEEAPLNSPFTAKNVADATSKDPVLSKVLQGLLNGWDFSENEPAVQPYIQAPPGTFSVLKGCVLRGTRVVIPDALRPHVLQLLHKVHQGVVKTKALALGDRIFYRVYNSNCLWLPGEISAVEEPRTFHISTANGLTVRRHLNQLRKRHELVPNSDFILQEDSPYYFDPFHPASQTVLPHLDPASSSPLSPASLNVSSPPPEAHPDLQSISPLPPDLERSESARTGRPRRDPRPPAYLKDFVRK</sequence>
<feature type="compositionally biased region" description="Basic and acidic residues" evidence="1">
    <location>
        <begin position="448"/>
        <end position="465"/>
    </location>
</feature>
<evidence type="ECO:0000313" key="3">
    <source>
        <dbReference type="Proteomes" id="UP000792457"/>
    </source>
</evidence>
<feature type="compositionally biased region" description="Low complexity" evidence="1">
    <location>
        <begin position="410"/>
        <end position="429"/>
    </location>
</feature>
<organism evidence="2 3">
    <name type="scientific">Ladona fulva</name>
    <name type="common">Scarce chaser dragonfly</name>
    <name type="synonym">Libellula fulva</name>
    <dbReference type="NCBI Taxonomy" id="123851"/>
    <lineage>
        <taxon>Eukaryota</taxon>
        <taxon>Metazoa</taxon>
        <taxon>Ecdysozoa</taxon>
        <taxon>Arthropoda</taxon>
        <taxon>Hexapoda</taxon>
        <taxon>Insecta</taxon>
        <taxon>Pterygota</taxon>
        <taxon>Palaeoptera</taxon>
        <taxon>Odonata</taxon>
        <taxon>Epiprocta</taxon>
        <taxon>Anisoptera</taxon>
        <taxon>Libelluloidea</taxon>
        <taxon>Libellulidae</taxon>
        <taxon>Ladona</taxon>
    </lineage>
</organism>